<dbReference type="EC" id="4.1.3.38" evidence="8 12"/>
<dbReference type="Pfam" id="PF01063">
    <property type="entry name" value="Aminotran_4"/>
    <property type="match status" value="1"/>
</dbReference>
<evidence type="ECO:0000313" key="13">
    <source>
        <dbReference type="EMBL" id="BCX87785.1"/>
    </source>
</evidence>
<dbReference type="Proteomes" id="UP001321450">
    <property type="component" value="Chromosome"/>
</dbReference>
<evidence type="ECO:0000256" key="5">
    <source>
        <dbReference type="ARBA" id="ARBA00022909"/>
    </source>
</evidence>
<dbReference type="KEGG" id="meiy:MIN45_P0152"/>
<dbReference type="InterPro" id="IPR017824">
    <property type="entry name" value="Aminodeoxychorismate_lyase_IV"/>
</dbReference>
<dbReference type="NCBIfam" id="NF004761">
    <property type="entry name" value="PRK06092.1"/>
    <property type="match status" value="1"/>
</dbReference>
<dbReference type="SUPFAM" id="SSF56752">
    <property type="entry name" value="D-aminoacid aminotransferase-like PLP-dependent enzymes"/>
    <property type="match status" value="1"/>
</dbReference>
<dbReference type="GO" id="GO:0008696">
    <property type="term" value="F:4-amino-4-deoxychorismate lyase activity"/>
    <property type="evidence" value="ECO:0007669"/>
    <property type="project" value="UniProtKB-UniRule"/>
</dbReference>
<dbReference type="GO" id="GO:0046656">
    <property type="term" value="P:folic acid biosynthetic process"/>
    <property type="evidence" value="ECO:0007669"/>
    <property type="project" value="UniProtKB-KW"/>
</dbReference>
<evidence type="ECO:0000256" key="8">
    <source>
        <dbReference type="ARBA" id="ARBA00035676"/>
    </source>
</evidence>
<dbReference type="Gene3D" id="3.30.470.10">
    <property type="match status" value="1"/>
</dbReference>
<dbReference type="InterPro" id="IPR036038">
    <property type="entry name" value="Aminotransferase-like"/>
</dbReference>
<dbReference type="GO" id="GO:0008153">
    <property type="term" value="P:4-aminobenzoate biosynthetic process"/>
    <property type="evidence" value="ECO:0007669"/>
    <property type="project" value="UniProtKB-UniRule"/>
</dbReference>
<name>A0AAU9BW16_9GAMM</name>
<keyword evidence="14" id="KW-1185">Reference proteome</keyword>
<evidence type="ECO:0000256" key="6">
    <source>
        <dbReference type="ARBA" id="ARBA00023239"/>
    </source>
</evidence>
<keyword evidence="5" id="KW-0289">Folate biosynthesis</keyword>
<dbReference type="InterPro" id="IPR043132">
    <property type="entry name" value="BCAT-like_C"/>
</dbReference>
<evidence type="ECO:0000256" key="11">
    <source>
        <dbReference type="ARBA" id="ARBA00069174"/>
    </source>
</evidence>
<dbReference type="NCBIfam" id="TIGR03461">
    <property type="entry name" value="pabC_Proteo"/>
    <property type="match status" value="1"/>
</dbReference>
<dbReference type="Gene3D" id="3.20.10.10">
    <property type="entry name" value="D-amino Acid Aminotransferase, subunit A, domain 2"/>
    <property type="match status" value="1"/>
</dbReference>
<dbReference type="EMBL" id="AP024718">
    <property type="protein sequence ID" value="BCX87785.1"/>
    <property type="molecule type" value="Genomic_DNA"/>
</dbReference>
<dbReference type="InterPro" id="IPR050571">
    <property type="entry name" value="Class-IV_PLP-Dep_Aminotrnsfr"/>
</dbReference>
<comment type="cofactor">
    <cofactor evidence="1">
        <name>pyridoxal 5'-phosphate</name>
        <dbReference type="ChEBI" id="CHEBI:597326"/>
    </cofactor>
</comment>
<evidence type="ECO:0000313" key="14">
    <source>
        <dbReference type="Proteomes" id="UP001321450"/>
    </source>
</evidence>
<dbReference type="FunFam" id="3.20.10.10:FF:000002">
    <property type="entry name" value="D-alanine aminotransferase"/>
    <property type="match status" value="1"/>
</dbReference>
<comment type="catalytic activity">
    <reaction evidence="9">
        <text>4-amino-4-deoxychorismate = 4-aminobenzoate + pyruvate + H(+)</text>
        <dbReference type="Rhea" id="RHEA:16201"/>
        <dbReference type="ChEBI" id="CHEBI:15361"/>
        <dbReference type="ChEBI" id="CHEBI:15378"/>
        <dbReference type="ChEBI" id="CHEBI:17836"/>
        <dbReference type="ChEBI" id="CHEBI:58406"/>
        <dbReference type="EC" id="4.1.3.38"/>
    </reaction>
</comment>
<evidence type="ECO:0000256" key="3">
    <source>
        <dbReference type="ARBA" id="ARBA00011738"/>
    </source>
</evidence>
<dbReference type="PANTHER" id="PTHR42743:SF2">
    <property type="entry name" value="AMINODEOXYCHORISMATE LYASE"/>
    <property type="match status" value="1"/>
</dbReference>
<evidence type="ECO:0000256" key="1">
    <source>
        <dbReference type="ARBA" id="ARBA00001933"/>
    </source>
</evidence>
<evidence type="ECO:0000256" key="7">
    <source>
        <dbReference type="ARBA" id="ARBA00035633"/>
    </source>
</evidence>
<keyword evidence="6 13" id="KW-0456">Lyase</keyword>
<dbReference type="GO" id="GO:0030170">
    <property type="term" value="F:pyridoxal phosphate binding"/>
    <property type="evidence" value="ECO:0007669"/>
    <property type="project" value="InterPro"/>
</dbReference>
<evidence type="ECO:0000256" key="2">
    <source>
        <dbReference type="ARBA" id="ARBA00009320"/>
    </source>
</evidence>
<dbReference type="InterPro" id="IPR043131">
    <property type="entry name" value="BCAT-like_N"/>
</dbReference>
<comment type="subunit">
    <text evidence="3">Homodimer.</text>
</comment>
<evidence type="ECO:0000256" key="9">
    <source>
        <dbReference type="ARBA" id="ARBA00049529"/>
    </source>
</evidence>
<organism evidence="13 14">
    <name type="scientific">Methylomarinovum tepidoasis</name>
    <dbReference type="NCBI Taxonomy" id="2840183"/>
    <lineage>
        <taxon>Bacteria</taxon>
        <taxon>Pseudomonadati</taxon>
        <taxon>Pseudomonadota</taxon>
        <taxon>Gammaproteobacteria</taxon>
        <taxon>Methylococcales</taxon>
        <taxon>Methylothermaceae</taxon>
        <taxon>Methylomarinovum</taxon>
    </lineage>
</organism>
<reference evidence="14" key="1">
    <citation type="journal article" date="2024" name="Int. J. Syst. Evol. Microbiol.">
        <title>Methylomarinovum tepidoasis sp. nov., a moderately thermophilic methanotroph of the family Methylothermaceae isolated from a deep-sea hydrothermal field.</title>
        <authorList>
            <person name="Hirayama H."/>
            <person name="Takaki Y."/>
            <person name="Abe M."/>
            <person name="Miyazaki M."/>
            <person name="Uematsu K."/>
            <person name="Matsui Y."/>
            <person name="Takai K."/>
        </authorList>
    </citation>
    <scope>NUCLEOTIDE SEQUENCE [LARGE SCALE GENOMIC DNA]</scope>
    <source>
        <strain evidence="14">IN45</strain>
    </source>
</reference>
<evidence type="ECO:0000256" key="4">
    <source>
        <dbReference type="ARBA" id="ARBA00022898"/>
    </source>
</evidence>
<proteinExistence type="inferred from homology"/>
<dbReference type="PANTHER" id="PTHR42743">
    <property type="entry name" value="AMINO-ACID AMINOTRANSFERASE"/>
    <property type="match status" value="1"/>
</dbReference>
<evidence type="ECO:0000256" key="12">
    <source>
        <dbReference type="NCBIfam" id="TIGR03461"/>
    </source>
</evidence>
<evidence type="ECO:0000256" key="10">
    <source>
        <dbReference type="ARBA" id="ARBA00054027"/>
    </source>
</evidence>
<dbReference type="InterPro" id="IPR001544">
    <property type="entry name" value="Aminotrans_IV"/>
</dbReference>
<protein>
    <recommendedName>
        <fullName evidence="11 12">Aminodeoxychorismate lyase</fullName>
        <ecNumber evidence="8 12">4.1.3.38</ecNumber>
    </recommendedName>
</protein>
<keyword evidence="4" id="KW-0663">Pyridoxal phosphate</keyword>
<sequence>MAGPVWIDGRREDSVSVCDRSFQYGDALFETFLIRDRRPCLWEAHLARLRLGCERLGIPLPAPETLWREALAACRGVAAGVLKLQLTRGCGGRGYAPPADPRPTRVFSLHPLPAGLEERRRLGVAVRLCHTPLGINPALAGLKHCNRLEQVLARREWRDPDIYEGLMCDTEGRLVEGVMTNLFWREKERVLTPRLDRCGVAGVVRRWVMDRLRAWGLQVLEVRAHPQALLQAQEVFLTNSVIGIVPVIRWQDARDWPVGETTRRLQRVWSS</sequence>
<accession>A0AAU9BW16</accession>
<dbReference type="CDD" id="cd01559">
    <property type="entry name" value="ADCL_like"/>
    <property type="match status" value="1"/>
</dbReference>
<comment type="function">
    <text evidence="10">Involved in the biosynthesis of p-aminobenzoate (PABA), a precursor of tetrahydrofolate. Converts 4-amino-4-deoxychorismate into 4-aminobenzoate (PABA) and pyruvate.</text>
</comment>
<dbReference type="AlphaFoldDB" id="A0AAU9BW16"/>
<comment type="similarity">
    <text evidence="2">Belongs to the class-IV pyridoxal-phosphate-dependent aminotransferase family.</text>
</comment>
<comment type="pathway">
    <text evidence="7">Cofactor biosynthesis; tetrahydrofolate biosynthesis; 4-aminobenzoate from chorismate: step 2/2.</text>
</comment>
<dbReference type="GO" id="GO:0005829">
    <property type="term" value="C:cytosol"/>
    <property type="evidence" value="ECO:0007669"/>
    <property type="project" value="TreeGrafter"/>
</dbReference>
<gene>
    <name evidence="13" type="ORF">MIN45_P0152</name>
</gene>
<dbReference type="RefSeq" id="WP_286292734.1">
    <property type="nucleotide sequence ID" value="NZ_AP024718.1"/>
</dbReference>